<dbReference type="OrthoDB" id="422574at2759"/>
<dbReference type="SUPFAM" id="SSF52833">
    <property type="entry name" value="Thioredoxin-like"/>
    <property type="match status" value="1"/>
</dbReference>
<evidence type="ECO:0000256" key="2">
    <source>
        <dbReference type="RuleBase" id="RU003494"/>
    </source>
</evidence>
<evidence type="ECO:0000313" key="6">
    <source>
        <dbReference type="Proteomes" id="UP000703269"/>
    </source>
</evidence>
<dbReference type="Gene3D" id="3.40.30.10">
    <property type="entry name" value="Glutaredoxin"/>
    <property type="match status" value="1"/>
</dbReference>
<dbReference type="Pfam" id="PF02798">
    <property type="entry name" value="GST_N"/>
    <property type="match status" value="1"/>
</dbReference>
<dbReference type="PANTHER" id="PTHR44051">
    <property type="entry name" value="GLUTATHIONE S-TRANSFERASE-RELATED"/>
    <property type="match status" value="1"/>
</dbReference>
<reference evidence="5 6" key="1">
    <citation type="submission" date="2021-08" db="EMBL/GenBank/DDBJ databases">
        <title>Draft Genome Sequence of Phanerochaete sordida strain YK-624.</title>
        <authorList>
            <person name="Mori T."/>
            <person name="Dohra H."/>
            <person name="Suzuki T."/>
            <person name="Kawagishi H."/>
            <person name="Hirai H."/>
        </authorList>
    </citation>
    <scope>NUCLEOTIDE SEQUENCE [LARGE SCALE GENOMIC DNA]</scope>
    <source>
        <strain evidence="5 6">YK-624</strain>
    </source>
</reference>
<dbReference type="PANTHER" id="PTHR44051:SF3">
    <property type="entry name" value="TRANSCRIPTIONAL REGULATOR URE2"/>
    <property type="match status" value="1"/>
</dbReference>
<dbReference type="EMBL" id="BPQB01000042">
    <property type="protein sequence ID" value="GJE94716.1"/>
    <property type="molecule type" value="Genomic_DNA"/>
</dbReference>
<sequence>MSHGKHFTLYNTQIGPNGWKVDMALRELGLSFETVFVALGKGEHKAPSFTKYNPNGRIPALIDHKYNDFVVWESDAILLYLIEKYDTEHKLSVASFDERIQLTQWLFFQASGQGPYFGQAGWFIAVAPPEERNPTIAVRYQNEILRVFGVLDSVLATREWLVGGKLTIADISFVIWNEVAATLLVNGFKGFDFARDFPALHRWHTALISRPAIAASLQAKAEAVAAMKK</sequence>
<dbReference type="SUPFAM" id="SSF47616">
    <property type="entry name" value="GST C-terminal domain-like"/>
    <property type="match status" value="1"/>
</dbReference>
<dbReference type="PROSITE" id="PS50405">
    <property type="entry name" value="GST_CTER"/>
    <property type="match status" value="1"/>
</dbReference>
<comment type="caution">
    <text evidence="5">The sequence shown here is derived from an EMBL/GenBank/DDBJ whole genome shotgun (WGS) entry which is preliminary data.</text>
</comment>
<dbReference type="Proteomes" id="UP000703269">
    <property type="component" value="Unassembled WGS sequence"/>
</dbReference>
<dbReference type="CDD" id="cd03048">
    <property type="entry name" value="GST_N_Ure2p_like"/>
    <property type="match status" value="1"/>
</dbReference>
<dbReference type="SFLD" id="SFLDG00358">
    <property type="entry name" value="Main_(cytGST)"/>
    <property type="match status" value="1"/>
</dbReference>
<dbReference type="InterPro" id="IPR004046">
    <property type="entry name" value="GST_C"/>
</dbReference>
<dbReference type="SFLD" id="SFLDS00019">
    <property type="entry name" value="Glutathione_Transferase_(cytos"/>
    <property type="match status" value="1"/>
</dbReference>
<dbReference type="InterPro" id="IPR004045">
    <property type="entry name" value="Glutathione_S-Trfase_N"/>
</dbReference>
<dbReference type="Gene3D" id="1.20.1050.10">
    <property type="match status" value="1"/>
</dbReference>
<dbReference type="Pfam" id="PF00043">
    <property type="entry name" value="GST_C"/>
    <property type="match status" value="1"/>
</dbReference>
<evidence type="ECO:0000259" key="3">
    <source>
        <dbReference type="PROSITE" id="PS50404"/>
    </source>
</evidence>
<dbReference type="SFLD" id="SFLDG01151">
    <property type="entry name" value="Main.2:_Nu-like"/>
    <property type="match status" value="1"/>
</dbReference>
<dbReference type="InterPro" id="IPR010987">
    <property type="entry name" value="Glutathione-S-Trfase_C-like"/>
</dbReference>
<dbReference type="PROSITE" id="PS50404">
    <property type="entry name" value="GST_NTER"/>
    <property type="match status" value="1"/>
</dbReference>
<keyword evidence="6" id="KW-1185">Reference proteome</keyword>
<dbReference type="AlphaFoldDB" id="A0A9P3GGW3"/>
<protein>
    <submittedName>
        <fullName evidence="5">Glutathione S-transferase</fullName>
    </submittedName>
</protein>
<comment type="similarity">
    <text evidence="1 2">Belongs to the GST superfamily.</text>
</comment>
<feature type="domain" description="GST N-terminal" evidence="3">
    <location>
        <begin position="5"/>
        <end position="89"/>
    </location>
</feature>
<organism evidence="5 6">
    <name type="scientific">Phanerochaete sordida</name>
    <dbReference type="NCBI Taxonomy" id="48140"/>
    <lineage>
        <taxon>Eukaryota</taxon>
        <taxon>Fungi</taxon>
        <taxon>Dikarya</taxon>
        <taxon>Basidiomycota</taxon>
        <taxon>Agaricomycotina</taxon>
        <taxon>Agaricomycetes</taxon>
        <taxon>Polyporales</taxon>
        <taxon>Phanerochaetaceae</taxon>
        <taxon>Phanerochaete</taxon>
    </lineage>
</organism>
<gene>
    <name evidence="5" type="ORF">PsYK624_108870</name>
</gene>
<feature type="domain" description="GST C-terminal" evidence="4">
    <location>
        <begin position="95"/>
        <end position="227"/>
    </location>
</feature>
<dbReference type="InterPro" id="IPR036249">
    <property type="entry name" value="Thioredoxin-like_sf"/>
</dbReference>
<dbReference type="InterPro" id="IPR040079">
    <property type="entry name" value="Glutathione_S-Trfase"/>
</dbReference>
<evidence type="ECO:0000256" key="1">
    <source>
        <dbReference type="ARBA" id="ARBA00007409"/>
    </source>
</evidence>
<dbReference type="InterPro" id="IPR036282">
    <property type="entry name" value="Glutathione-S-Trfase_C_sf"/>
</dbReference>
<accession>A0A9P3GGW3</accession>
<evidence type="ECO:0000313" key="5">
    <source>
        <dbReference type="EMBL" id="GJE94716.1"/>
    </source>
</evidence>
<evidence type="ECO:0000259" key="4">
    <source>
        <dbReference type="PROSITE" id="PS50405"/>
    </source>
</evidence>
<name>A0A9P3GGW3_9APHY</name>
<proteinExistence type="inferred from homology"/>